<evidence type="ECO:0000313" key="2">
    <source>
        <dbReference type="Proteomes" id="UP000321567"/>
    </source>
</evidence>
<dbReference type="AlphaFoldDB" id="A0A512HBH2"/>
<proteinExistence type="predicted"/>
<evidence type="ECO:0000313" key="1">
    <source>
        <dbReference type="EMBL" id="GEO82788.1"/>
    </source>
</evidence>
<gene>
    <name evidence="1" type="ORF">ROR02_29190</name>
</gene>
<comment type="caution">
    <text evidence="1">The sequence shown here is derived from an EMBL/GenBank/DDBJ whole genome shotgun (WGS) entry which is preliminary data.</text>
</comment>
<organism evidence="1 2">
    <name type="scientific">Pararhodospirillum oryzae</name>
    <dbReference type="NCBI Taxonomy" id="478448"/>
    <lineage>
        <taxon>Bacteria</taxon>
        <taxon>Pseudomonadati</taxon>
        <taxon>Pseudomonadota</taxon>
        <taxon>Alphaproteobacteria</taxon>
        <taxon>Rhodospirillales</taxon>
        <taxon>Rhodospirillaceae</taxon>
        <taxon>Pararhodospirillum</taxon>
    </lineage>
</organism>
<sequence>MSWGRRSRIARDGVPPGRALLLRDSVPCRRLALRGAALFRPCLRASRGFVSGRGGRPGAFVLALALGLLGAGGARADMERFGGWFLSDEHQSGGAFSHCLMVNPYFRGEARVLLSLSLSADRQALLGVSDPAWAFGPSPLARGGTLAFDQKSPWGVRATVQGHVAQISLPPWPKVRPALLEAEILTMKVGDKTARFRLLDLEQALPALESCAATGKPPRREPAGSAR</sequence>
<dbReference type="Proteomes" id="UP000321567">
    <property type="component" value="Unassembled WGS sequence"/>
</dbReference>
<reference evidence="1 2" key="1">
    <citation type="submission" date="2019-07" db="EMBL/GenBank/DDBJ databases">
        <title>Whole genome shotgun sequence of Rhodospirillum oryzae NBRC 107573.</title>
        <authorList>
            <person name="Hosoyama A."/>
            <person name="Uohara A."/>
            <person name="Ohji S."/>
            <person name="Ichikawa N."/>
        </authorList>
    </citation>
    <scope>NUCLEOTIDE SEQUENCE [LARGE SCALE GENOMIC DNA]</scope>
    <source>
        <strain evidence="1 2">NBRC 107573</strain>
    </source>
</reference>
<name>A0A512HBH2_9PROT</name>
<keyword evidence="2" id="KW-1185">Reference proteome</keyword>
<dbReference type="EMBL" id="BJZO01000111">
    <property type="protein sequence ID" value="GEO82788.1"/>
    <property type="molecule type" value="Genomic_DNA"/>
</dbReference>
<accession>A0A512HBH2</accession>
<protein>
    <submittedName>
        <fullName evidence="1">Uncharacterized protein</fullName>
    </submittedName>
</protein>